<keyword evidence="1" id="KW-1185">Reference proteome</keyword>
<evidence type="ECO:0000313" key="1">
    <source>
        <dbReference type="Proteomes" id="UP000790787"/>
    </source>
</evidence>
<dbReference type="RefSeq" id="XP_075084796.1">
    <property type="nucleotide sequence ID" value="XM_075228695.1"/>
</dbReference>
<evidence type="ECO:0000313" key="2">
    <source>
        <dbReference type="RefSeq" id="XP_075084796.1"/>
    </source>
</evidence>
<sequence length="171" mass="19046">MIQHKLLSKRSKCVFGVPSVEYLGNFISAQDVSTDPKMIDAVQRWSTPTTVKQLKGFLGLDDCYRKFIKGYGLISKPLTELLRKDNFHWIVSADQAFAELKKALTSSPVLALPNYSLPFIVETDARGTCIGVVLIQPNHPIAFISKGIVPRHVALSVYERELLALVFAVTK</sequence>
<gene>
    <name evidence="2" type="primary">LOC142168041</name>
</gene>
<proteinExistence type="predicted"/>
<organism evidence="1 2">
    <name type="scientific">Nicotiana tabacum</name>
    <name type="common">Common tobacco</name>
    <dbReference type="NCBI Taxonomy" id="4097"/>
    <lineage>
        <taxon>Eukaryota</taxon>
        <taxon>Viridiplantae</taxon>
        <taxon>Streptophyta</taxon>
        <taxon>Embryophyta</taxon>
        <taxon>Tracheophyta</taxon>
        <taxon>Spermatophyta</taxon>
        <taxon>Magnoliopsida</taxon>
        <taxon>eudicotyledons</taxon>
        <taxon>Gunneridae</taxon>
        <taxon>Pentapetalae</taxon>
        <taxon>asterids</taxon>
        <taxon>lamiids</taxon>
        <taxon>Solanales</taxon>
        <taxon>Solanaceae</taxon>
        <taxon>Nicotianoideae</taxon>
        <taxon>Nicotianeae</taxon>
        <taxon>Nicotiana</taxon>
    </lineage>
</organism>
<accession>A0AC58SIK0</accession>
<dbReference type="Proteomes" id="UP000790787">
    <property type="component" value="Chromosome 13"/>
</dbReference>
<protein>
    <submittedName>
        <fullName evidence="2">Mitochondrial protein AtMg00860</fullName>
    </submittedName>
</protein>
<name>A0AC58SIK0_TOBAC</name>
<reference evidence="2" key="2">
    <citation type="submission" date="2025-08" db="UniProtKB">
        <authorList>
            <consortium name="RefSeq"/>
        </authorList>
    </citation>
    <scope>IDENTIFICATION</scope>
    <source>
        <tissue evidence="2">Leaf</tissue>
    </source>
</reference>
<reference evidence="1" key="1">
    <citation type="journal article" date="2014" name="Nat. Commun.">
        <title>The tobacco genome sequence and its comparison with those of tomato and potato.</title>
        <authorList>
            <person name="Sierro N."/>
            <person name="Battey J.N."/>
            <person name="Ouadi S."/>
            <person name="Bakaher N."/>
            <person name="Bovet L."/>
            <person name="Willig A."/>
            <person name="Goepfert S."/>
            <person name="Peitsch M.C."/>
            <person name="Ivanov N.V."/>
        </authorList>
    </citation>
    <scope>NUCLEOTIDE SEQUENCE [LARGE SCALE GENOMIC DNA]</scope>
</reference>